<dbReference type="EMBL" id="JAGMUV010000041">
    <property type="protein sequence ID" value="KAH7111424.1"/>
    <property type="molecule type" value="Genomic_DNA"/>
</dbReference>
<sequence length="128" mass="14689">MSSPCPVQVAYVFSIMRWRDMEIPLIVWFCLGQILAHSWRRLWRVEASTSGDRSTMIPVSQRGGEPRTAAEAQVPHRQCKQQEGQRRGSADRTWPKRLTTSSTRVLRGGCTVRTRCGRVVRPPRRLLT</sequence>
<keyword evidence="3" id="KW-1185">Reference proteome</keyword>
<comment type="caution">
    <text evidence="2">The sequence shown here is derived from an EMBL/GenBank/DDBJ whole genome shotgun (WGS) entry which is preliminary data.</text>
</comment>
<dbReference type="Proteomes" id="UP000738349">
    <property type="component" value="Unassembled WGS sequence"/>
</dbReference>
<feature type="compositionally biased region" description="Basic and acidic residues" evidence="1">
    <location>
        <begin position="83"/>
        <end position="94"/>
    </location>
</feature>
<evidence type="ECO:0000313" key="3">
    <source>
        <dbReference type="Proteomes" id="UP000738349"/>
    </source>
</evidence>
<accession>A0A9P9I9G7</accession>
<proteinExistence type="predicted"/>
<name>A0A9P9I9G7_9HYPO</name>
<evidence type="ECO:0000256" key="1">
    <source>
        <dbReference type="SAM" id="MobiDB-lite"/>
    </source>
</evidence>
<dbReference type="AlphaFoldDB" id="A0A9P9I9G7"/>
<gene>
    <name evidence="2" type="ORF">EDB81DRAFT_830420</name>
</gene>
<reference evidence="2" key="1">
    <citation type="journal article" date="2021" name="Nat. Commun.">
        <title>Genetic determinants of endophytism in the Arabidopsis root mycobiome.</title>
        <authorList>
            <person name="Mesny F."/>
            <person name="Miyauchi S."/>
            <person name="Thiergart T."/>
            <person name="Pickel B."/>
            <person name="Atanasova L."/>
            <person name="Karlsson M."/>
            <person name="Huettel B."/>
            <person name="Barry K.W."/>
            <person name="Haridas S."/>
            <person name="Chen C."/>
            <person name="Bauer D."/>
            <person name="Andreopoulos W."/>
            <person name="Pangilinan J."/>
            <person name="LaButti K."/>
            <person name="Riley R."/>
            <person name="Lipzen A."/>
            <person name="Clum A."/>
            <person name="Drula E."/>
            <person name="Henrissat B."/>
            <person name="Kohler A."/>
            <person name="Grigoriev I.V."/>
            <person name="Martin F.M."/>
            <person name="Hacquard S."/>
        </authorList>
    </citation>
    <scope>NUCLEOTIDE SEQUENCE</scope>
    <source>
        <strain evidence="2">MPI-CAGE-AT-0147</strain>
    </source>
</reference>
<protein>
    <submittedName>
        <fullName evidence="2">Uncharacterized protein</fullName>
    </submittedName>
</protein>
<organism evidence="2 3">
    <name type="scientific">Dactylonectria macrodidyma</name>
    <dbReference type="NCBI Taxonomy" id="307937"/>
    <lineage>
        <taxon>Eukaryota</taxon>
        <taxon>Fungi</taxon>
        <taxon>Dikarya</taxon>
        <taxon>Ascomycota</taxon>
        <taxon>Pezizomycotina</taxon>
        <taxon>Sordariomycetes</taxon>
        <taxon>Hypocreomycetidae</taxon>
        <taxon>Hypocreales</taxon>
        <taxon>Nectriaceae</taxon>
        <taxon>Dactylonectria</taxon>
    </lineage>
</organism>
<feature type="region of interest" description="Disordered" evidence="1">
    <location>
        <begin position="53"/>
        <end position="98"/>
    </location>
</feature>
<evidence type="ECO:0000313" key="2">
    <source>
        <dbReference type="EMBL" id="KAH7111424.1"/>
    </source>
</evidence>
<dbReference type="OrthoDB" id="5114253at2759"/>